<dbReference type="OrthoDB" id="2143914at2759"/>
<reference evidence="6" key="2">
    <citation type="submission" date="2016-05" db="EMBL/GenBank/DDBJ databases">
        <authorList>
            <person name="Lavstsen T."/>
            <person name="Jespersen J.S."/>
        </authorList>
    </citation>
    <scope>NUCLEOTIDE SEQUENCE [LARGE SCALE GENOMIC DNA]</scope>
</reference>
<sequence>MEGEREEFENLSELEGKLQTQLDIVEKLISITKDNIEKLNEYINKKYNEIKTLASKKPTRINWDKAENRTHMSLFYNKDIGFAPSNDDALKLLQFQSMFSNYRKKYEYKKNEWTKKDIDLLFNTVENISKKYALHYLIDPELSYEVKEQKRKEIEDERDAKNILTKIKLYFDEKEKLATITDDCDCAHSYCEEGKAVNGQENDLAANRIANGLAKNTNANSFAMFSKDFWNLVADSLKNVQNARECQKTWLYYGCFEDDKQKKWSKEELNKLLLLSKKYNEREWKTIARELNTNRSPLSCFEQYIKINKLYDTSEKKVKLERIAFNALEDIQLQILVSIIGDKNWSDVKKHMESLYSNIKRIQTRKKNSTGENEKHKKFLNDEISYKRRYLRLAKSRKGNE</sequence>
<evidence type="ECO:0000256" key="1">
    <source>
        <dbReference type="ARBA" id="ARBA00023015"/>
    </source>
</evidence>
<accession>A0A1A8WGF9</accession>
<evidence type="ECO:0000313" key="8">
    <source>
        <dbReference type="Proteomes" id="UP000078597"/>
    </source>
</evidence>
<evidence type="ECO:0000313" key="9">
    <source>
        <dbReference type="Proteomes" id="UP000219813"/>
    </source>
</evidence>
<dbReference type="GO" id="GO:0042795">
    <property type="term" value="P:snRNA transcription by RNA polymerase II"/>
    <property type="evidence" value="ECO:0007669"/>
    <property type="project" value="TreeGrafter"/>
</dbReference>
<gene>
    <name evidence="7" type="primary">MYB1</name>
    <name evidence="6" type="ORF">PMALA_029240</name>
    <name evidence="7" type="ORF">PMUG01_14032500</name>
</gene>
<dbReference type="GO" id="GO:0000978">
    <property type="term" value="F:RNA polymerase II cis-regulatory region sequence-specific DNA binding"/>
    <property type="evidence" value="ECO:0007669"/>
    <property type="project" value="TreeGrafter"/>
</dbReference>
<evidence type="ECO:0000313" key="6">
    <source>
        <dbReference type="EMBL" id="SBS90279.1"/>
    </source>
</evidence>
<dbReference type="Pfam" id="PF13921">
    <property type="entry name" value="Myb_DNA-bind_6"/>
    <property type="match status" value="1"/>
</dbReference>
<keyword evidence="1" id="KW-0805">Transcription regulation</keyword>
<dbReference type="Proteomes" id="UP000078597">
    <property type="component" value="Unassembled WGS sequence"/>
</dbReference>
<reference evidence="8" key="1">
    <citation type="submission" date="2016-05" db="EMBL/GenBank/DDBJ databases">
        <authorList>
            <person name="Naeem Raeece"/>
        </authorList>
    </citation>
    <scope>NUCLEOTIDE SEQUENCE [LARGE SCALE GENOMIC DNA]</scope>
</reference>
<evidence type="ECO:0000313" key="7">
    <source>
        <dbReference type="EMBL" id="SCP03271.1"/>
    </source>
</evidence>
<dbReference type="EMBL" id="FLQW01001558">
    <property type="protein sequence ID" value="SBS90279.1"/>
    <property type="molecule type" value="Genomic_DNA"/>
</dbReference>
<dbReference type="SUPFAM" id="SSF46689">
    <property type="entry name" value="Homeodomain-like"/>
    <property type="match status" value="1"/>
</dbReference>
<evidence type="ECO:0000256" key="3">
    <source>
        <dbReference type="ARBA" id="ARBA00023163"/>
    </source>
</evidence>
<keyword evidence="3" id="KW-0804">Transcription</keyword>
<evidence type="ECO:0000256" key="4">
    <source>
        <dbReference type="ARBA" id="ARBA00023242"/>
    </source>
</evidence>
<dbReference type="PROSITE" id="PS50090">
    <property type="entry name" value="MYB_LIKE"/>
    <property type="match status" value="1"/>
</dbReference>
<dbReference type="KEGG" id="pmal:PMUG01_14032500"/>
<proteinExistence type="predicted"/>
<evidence type="ECO:0000256" key="2">
    <source>
        <dbReference type="ARBA" id="ARBA00023125"/>
    </source>
</evidence>
<dbReference type="PANTHER" id="PTHR46621:SF1">
    <property type="entry name" value="SNRNA-ACTIVATING PROTEIN COMPLEX SUBUNIT 4"/>
    <property type="match status" value="1"/>
</dbReference>
<dbReference type="VEuPathDB" id="PlasmoDB:PmUG01_14032500"/>
<dbReference type="SMART" id="SM00717">
    <property type="entry name" value="SANT"/>
    <property type="match status" value="1"/>
</dbReference>
<keyword evidence="4" id="KW-0539">Nucleus</keyword>
<dbReference type="InterPro" id="IPR051575">
    <property type="entry name" value="Myb-like_DNA-bd"/>
</dbReference>
<feature type="domain" description="Myb-like" evidence="5">
    <location>
        <begin position="256"/>
        <end position="308"/>
    </location>
</feature>
<dbReference type="RefSeq" id="XP_028864226.1">
    <property type="nucleotide sequence ID" value="XM_029007881.1"/>
</dbReference>
<dbReference type="GO" id="GO:0042796">
    <property type="term" value="P:snRNA transcription by RNA polymerase III"/>
    <property type="evidence" value="ECO:0007669"/>
    <property type="project" value="TreeGrafter"/>
</dbReference>
<dbReference type="InterPro" id="IPR009057">
    <property type="entry name" value="Homeodomain-like_sf"/>
</dbReference>
<dbReference type="GO" id="GO:0019185">
    <property type="term" value="C:snRNA-activating protein complex"/>
    <property type="evidence" value="ECO:0007669"/>
    <property type="project" value="TreeGrafter"/>
</dbReference>
<evidence type="ECO:0000259" key="5">
    <source>
        <dbReference type="PROSITE" id="PS50090"/>
    </source>
</evidence>
<dbReference type="PANTHER" id="PTHR46621">
    <property type="entry name" value="SNRNA-ACTIVATING PROTEIN COMPLEX SUBUNIT 4"/>
    <property type="match status" value="1"/>
</dbReference>
<dbReference type="GeneID" id="39871636"/>
<reference evidence="7 9" key="3">
    <citation type="submission" date="2016-06" db="EMBL/GenBank/DDBJ databases">
        <authorList>
            <consortium name="Pathogen Informatics"/>
        </authorList>
    </citation>
    <scope>NUCLEOTIDE SEQUENCE [LARGE SCALE GENOMIC DNA]</scope>
</reference>
<name>A0A1A8WGF9_PLAMA</name>
<dbReference type="AlphaFoldDB" id="A0A1A8WGF9"/>
<dbReference type="InterPro" id="IPR001005">
    <property type="entry name" value="SANT/Myb"/>
</dbReference>
<keyword evidence="9" id="KW-1185">Reference proteome</keyword>
<dbReference type="EMBL" id="LT594635">
    <property type="protein sequence ID" value="SCP03271.1"/>
    <property type="molecule type" value="Genomic_DNA"/>
</dbReference>
<keyword evidence="2" id="KW-0238">DNA-binding</keyword>
<organism evidence="6 8">
    <name type="scientific">Plasmodium malariae</name>
    <dbReference type="NCBI Taxonomy" id="5858"/>
    <lineage>
        <taxon>Eukaryota</taxon>
        <taxon>Sar</taxon>
        <taxon>Alveolata</taxon>
        <taxon>Apicomplexa</taxon>
        <taxon>Aconoidasida</taxon>
        <taxon>Haemosporida</taxon>
        <taxon>Plasmodiidae</taxon>
        <taxon>Plasmodium</taxon>
        <taxon>Plasmodium (Plasmodium)</taxon>
    </lineage>
</organism>
<dbReference type="Gene3D" id="1.10.10.60">
    <property type="entry name" value="Homeodomain-like"/>
    <property type="match status" value="1"/>
</dbReference>
<protein>
    <submittedName>
        <fullName evidence="6 7">Transcription factor MYB1, putative</fullName>
    </submittedName>
</protein>
<dbReference type="OMA" id="ECQKTWL"/>
<dbReference type="Proteomes" id="UP000219813">
    <property type="component" value="Chromosome 14"/>
</dbReference>
<dbReference type="GO" id="GO:0001006">
    <property type="term" value="F:RNA polymerase III type 3 promoter sequence-specific DNA binding"/>
    <property type="evidence" value="ECO:0007669"/>
    <property type="project" value="TreeGrafter"/>
</dbReference>